<dbReference type="Pfam" id="PF00072">
    <property type="entry name" value="Response_reg"/>
    <property type="match status" value="1"/>
</dbReference>
<comment type="caution">
    <text evidence="5">The sequence shown here is derived from an EMBL/GenBank/DDBJ whole genome shotgun (WGS) entry which is preliminary data.</text>
</comment>
<keyword evidence="6" id="KW-1185">Reference proteome</keyword>
<feature type="compositionally biased region" description="Polar residues" evidence="3">
    <location>
        <begin position="21"/>
        <end position="30"/>
    </location>
</feature>
<dbReference type="EMBL" id="QXIT01000025">
    <property type="protein sequence ID" value="RIE10445.1"/>
    <property type="molecule type" value="Genomic_DNA"/>
</dbReference>
<feature type="modified residue" description="4-aspartylphosphate" evidence="2">
    <location>
        <position position="116"/>
    </location>
</feature>
<evidence type="ECO:0000313" key="6">
    <source>
        <dbReference type="Proteomes" id="UP000266260"/>
    </source>
</evidence>
<name>A0A398D638_9BACT</name>
<keyword evidence="1 2" id="KW-0597">Phosphoprotein</keyword>
<evidence type="ECO:0000313" key="5">
    <source>
        <dbReference type="EMBL" id="RIE10445.1"/>
    </source>
</evidence>
<organism evidence="5 6">
    <name type="scientific">Candidatus Cryosericum odellii</name>
    <dbReference type="NCBI Taxonomy" id="2290917"/>
    <lineage>
        <taxon>Bacteria</taxon>
        <taxon>Pseudomonadati</taxon>
        <taxon>Caldisericota/Cryosericota group</taxon>
        <taxon>Candidatus Cryosericota</taxon>
        <taxon>Candidatus Cryosericia</taxon>
        <taxon>Candidatus Cryosericales</taxon>
        <taxon>Candidatus Cryosericaceae</taxon>
        <taxon>Candidatus Cryosericum</taxon>
    </lineage>
</organism>
<dbReference type="PANTHER" id="PTHR44591:SF21">
    <property type="entry name" value="TWO-COMPONENT RESPONSE REGULATOR"/>
    <property type="match status" value="1"/>
</dbReference>
<dbReference type="InterPro" id="IPR050595">
    <property type="entry name" value="Bact_response_regulator"/>
</dbReference>
<sequence length="185" mass="19633">MTAGSTEGVGKNTPRIERTSSGEPTPHIGQTCSGATFDIYLPRCLEESTQSFTPSPPSVDVRGGTVLVVEDEPIVRGVAQALLSRSGYTVLTAPDGASALNVLRENPVGIGLILLDMTMPGMTNGEVVQAIRALDPTVPILLNSGYTSNGTVKKMLEEDSVQGFLGKPYDLDQLLNTVDQLMKRT</sequence>
<gene>
    <name evidence="5" type="ORF">SMC6_01225</name>
</gene>
<dbReference type="Gene3D" id="3.40.50.2300">
    <property type="match status" value="1"/>
</dbReference>
<dbReference type="SUPFAM" id="SSF52172">
    <property type="entry name" value="CheY-like"/>
    <property type="match status" value="1"/>
</dbReference>
<dbReference type="AlphaFoldDB" id="A0A398D638"/>
<dbReference type="PANTHER" id="PTHR44591">
    <property type="entry name" value="STRESS RESPONSE REGULATOR PROTEIN 1"/>
    <property type="match status" value="1"/>
</dbReference>
<feature type="region of interest" description="Disordered" evidence="3">
    <location>
        <begin position="1"/>
        <end position="30"/>
    </location>
</feature>
<protein>
    <submittedName>
        <fullName evidence="5">Response regulator</fullName>
    </submittedName>
</protein>
<dbReference type="GO" id="GO:0000160">
    <property type="term" value="P:phosphorelay signal transduction system"/>
    <property type="evidence" value="ECO:0007669"/>
    <property type="project" value="InterPro"/>
</dbReference>
<evidence type="ECO:0000259" key="4">
    <source>
        <dbReference type="PROSITE" id="PS50110"/>
    </source>
</evidence>
<dbReference type="InterPro" id="IPR011006">
    <property type="entry name" value="CheY-like_superfamily"/>
</dbReference>
<dbReference type="InterPro" id="IPR001789">
    <property type="entry name" value="Sig_transdc_resp-reg_receiver"/>
</dbReference>
<dbReference type="PROSITE" id="PS50110">
    <property type="entry name" value="RESPONSE_REGULATORY"/>
    <property type="match status" value="1"/>
</dbReference>
<dbReference type="SMART" id="SM00448">
    <property type="entry name" value="REC"/>
    <property type="match status" value="1"/>
</dbReference>
<dbReference type="Proteomes" id="UP000266260">
    <property type="component" value="Unassembled WGS sequence"/>
</dbReference>
<reference evidence="5 6" key="1">
    <citation type="submission" date="2018-09" db="EMBL/GenBank/DDBJ databases">
        <title>Discovery and Ecogenomic Context for Candidatus Cryosericales, a Global Caldiserica Order Active in Thawing Permafrost.</title>
        <authorList>
            <person name="Martinez M.A."/>
            <person name="Woodcroft B.J."/>
            <person name="Ignacio Espinoza J.C."/>
            <person name="Zayed A."/>
            <person name="Singleton C.M."/>
            <person name="Boyd J."/>
            <person name="Li Y.-F."/>
            <person name="Purvine S."/>
            <person name="Maughan H."/>
            <person name="Hodgkins S.B."/>
            <person name="Anderson D."/>
            <person name="Sederholm M."/>
            <person name="Temperton B."/>
            <person name="Saleska S.R."/>
            <person name="Tyson G.W."/>
            <person name="Rich V.I."/>
        </authorList>
    </citation>
    <scope>NUCLEOTIDE SEQUENCE [LARGE SCALE GENOMIC DNA]</scope>
    <source>
        <strain evidence="5 6">SMC6</strain>
    </source>
</reference>
<evidence type="ECO:0000256" key="1">
    <source>
        <dbReference type="ARBA" id="ARBA00022553"/>
    </source>
</evidence>
<evidence type="ECO:0000256" key="3">
    <source>
        <dbReference type="SAM" id="MobiDB-lite"/>
    </source>
</evidence>
<accession>A0A398D638</accession>
<evidence type="ECO:0000256" key="2">
    <source>
        <dbReference type="PROSITE-ProRule" id="PRU00169"/>
    </source>
</evidence>
<feature type="domain" description="Response regulatory" evidence="4">
    <location>
        <begin position="65"/>
        <end position="182"/>
    </location>
</feature>
<proteinExistence type="predicted"/>